<dbReference type="RefSeq" id="WP_176803958.1">
    <property type="nucleotide sequence ID" value="NZ_JABXYJ010000006.1"/>
</dbReference>
<organism evidence="1 2">
    <name type="scientific">Undibacterium oligocarboniphilum</name>
    <dbReference type="NCBI Taxonomy" id="666702"/>
    <lineage>
        <taxon>Bacteria</taxon>
        <taxon>Pseudomonadati</taxon>
        <taxon>Pseudomonadota</taxon>
        <taxon>Betaproteobacteria</taxon>
        <taxon>Burkholderiales</taxon>
        <taxon>Oxalobacteraceae</taxon>
        <taxon>Undibacterium</taxon>
    </lineage>
</organism>
<gene>
    <name evidence="1" type="ORF">HV832_11310</name>
</gene>
<evidence type="ECO:0000313" key="1">
    <source>
        <dbReference type="EMBL" id="NVO78418.1"/>
    </source>
</evidence>
<comment type="caution">
    <text evidence="1">The sequence shown here is derived from an EMBL/GenBank/DDBJ whole genome shotgun (WGS) entry which is preliminary data.</text>
</comment>
<reference evidence="1 2" key="1">
    <citation type="submission" date="2020-06" db="EMBL/GenBank/DDBJ databases">
        <authorList>
            <person name="Qiu C."/>
            <person name="Liu Z."/>
        </authorList>
    </citation>
    <scope>NUCLEOTIDE SEQUENCE [LARGE SCALE GENOMIC DNA]</scope>
    <source>
        <strain evidence="1 2">EM 1</strain>
    </source>
</reference>
<keyword evidence="2" id="KW-1185">Reference proteome</keyword>
<sequence length="120" mass="12964">MNHKLSIDEYDALTLISNMPKGAKPNACVNRNAKRLSGIKLIAFRRDGGLELTESGRETLFIKQCIDGLRAIAANSDALLPGPVMVFLQKKGHVTTDTASGRISISQRGQESLADIDANI</sequence>
<name>A0A850QGK6_9BURK</name>
<accession>A0A850QGK6</accession>
<protein>
    <submittedName>
        <fullName evidence="1">Uncharacterized protein</fullName>
    </submittedName>
</protein>
<dbReference type="EMBL" id="JABXYJ010000006">
    <property type="protein sequence ID" value="NVO78418.1"/>
    <property type="molecule type" value="Genomic_DNA"/>
</dbReference>
<proteinExistence type="predicted"/>
<evidence type="ECO:0000313" key="2">
    <source>
        <dbReference type="Proteomes" id="UP000588051"/>
    </source>
</evidence>
<dbReference type="Proteomes" id="UP000588051">
    <property type="component" value="Unassembled WGS sequence"/>
</dbReference>
<dbReference type="AlphaFoldDB" id="A0A850QGK6"/>